<dbReference type="InterPro" id="IPR023210">
    <property type="entry name" value="NADP_OxRdtase_dom"/>
</dbReference>
<dbReference type="PIRSF" id="PIRSF000097">
    <property type="entry name" value="AKR"/>
    <property type="match status" value="1"/>
</dbReference>
<feature type="active site" description="Proton donor" evidence="1">
    <location>
        <position position="50"/>
    </location>
</feature>
<dbReference type="InterPro" id="IPR036812">
    <property type="entry name" value="NAD(P)_OxRdtase_dom_sf"/>
</dbReference>
<gene>
    <name evidence="5" type="ORF">CHIRRI_LOCUS2352</name>
</gene>
<dbReference type="OrthoDB" id="416253at2759"/>
<evidence type="ECO:0000313" key="5">
    <source>
        <dbReference type="EMBL" id="CAG9799385.1"/>
    </source>
</evidence>
<dbReference type="SUPFAM" id="SSF51430">
    <property type="entry name" value="NAD(P)-linked oxidoreductase"/>
    <property type="match status" value="1"/>
</dbReference>
<dbReference type="InterPro" id="IPR018170">
    <property type="entry name" value="Aldo/ket_reductase_CS"/>
</dbReference>
<reference evidence="5" key="2">
    <citation type="submission" date="2022-10" db="EMBL/GenBank/DDBJ databases">
        <authorList>
            <consortium name="ENA_rothamsted_submissions"/>
            <consortium name="culmorum"/>
            <person name="King R."/>
        </authorList>
    </citation>
    <scope>NUCLEOTIDE SEQUENCE</scope>
</reference>
<name>A0A9N9RN74_9DIPT</name>
<proteinExistence type="predicted"/>
<keyword evidence="6" id="KW-1185">Reference proteome</keyword>
<evidence type="ECO:0000313" key="6">
    <source>
        <dbReference type="Proteomes" id="UP001153620"/>
    </source>
</evidence>
<dbReference type="PANTHER" id="PTHR11732">
    <property type="entry name" value="ALDO/KETO REDUCTASE"/>
    <property type="match status" value="1"/>
</dbReference>
<feature type="site" description="Lowers pKa of active site Tyr" evidence="3">
    <location>
        <position position="79"/>
    </location>
</feature>
<sequence length="319" mass="36960">MTAPLINLNNDIQMPAFGLGTYLSTEFDGYKYTKFCLENGYRHIDTAYFYENEDVVGKAINDVISTGLLKREDIFVTTKLWNIHHEPELVEKACRKSLENLKLDYIDLYLMHTPIGYKYSENEELLPKDADGNFLFSDVDYLDTWKAMEKLVGPGRPVKSIGLSNFNSEQITRILENCDIKPVVNQVECNTSINQKKLIEFCKARDIVVMAYSPMTRPHYFEKDKSLPRPAILHEKVKEIGQKYNKSPGQVVLRYLYQIGTVPIPKSSNENRIVENISIFDFELSVEEMQFMDGFNTGQRTVPFNACKTHKYYMFNIEF</sequence>
<dbReference type="Gene3D" id="3.20.20.100">
    <property type="entry name" value="NADP-dependent oxidoreductase domain"/>
    <property type="match status" value="1"/>
</dbReference>
<dbReference type="InterPro" id="IPR020471">
    <property type="entry name" value="AKR"/>
</dbReference>
<dbReference type="EMBL" id="OU895877">
    <property type="protein sequence ID" value="CAG9799385.1"/>
    <property type="molecule type" value="Genomic_DNA"/>
</dbReference>
<dbReference type="Pfam" id="PF00248">
    <property type="entry name" value="Aldo_ket_red"/>
    <property type="match status" value="1"/>
</dbReference>
<dbReference type="AlphaFoldDB" id="A0A9N9RN74"/>
<evidence type="ECO:0000256" key="1">
    <source>
        <dbReference type="PIRSR" id="PIRSR000097-1"/>
    </source>
</evidence>
<dbReference type="Proteomes" id="UP001153620">
    <property type="component" value="Chromosome 1"/>
</dbReference>
<dbReference type="PROSITE" id="PS00063">
    <property type="entry name" value="ALDOKETO_REDUCTASE_3"/>
    <property type="match status" value="1"/>
</dbReference>
<protein>
    <recommendedName>
        <fullName evidence="4">NADP-dependent oxidoreductase domain-containing protein</fullName>
    </recommendedName>
</protein>
<evidence type="ECO:0000256" key="3">
    <source>
        <dbReference type="PIRSR" id="PIRSR000097-3"/>
    </source>
</evidence>
<reference evidence="5" key="1">
    <citation type="submission" date="2022-01" db="EMBL/GenBank/DDBJ databases">
        <authorList>
            <person name="King R."/>
        </authorList>
    </citation>
    <scope>NUCLEOTIDE SEQUENCE</scope>
</reference>
<dbReference type="PROSITE" id="PS00798">
    <property type="entry name" value="ALDOKETO_REDUCTASE_1"/>
    <property type="match status" value="1"/>
</dbReference>
<feature type="domain" description="NADP-dependent oxidoreductase" evidence="4">
    <location>
        <begin position="36"/>
        <end position="295"/>
    </location>
</feature>
<dbReference type="PRINTS" id="PR00069">
    <property type="entry name" value="ALDKETRDTASE"/>
</dbReference>
<dbReference type="FunFam" id="3.20.20.100:FF:000023">
    <property type="entry name" value="aldose reductase"/>
    <property type="match status" value="1"/>
</dbReference>
<evidence type="ECO:0000259" key="4">
    <source>
        <dbReference type="Pfam" id="PF00248"/>
    </source>
</evidence>
<dbReference type="GO" id="GO:0016491">
    <property type="term" value="F:oxidoreductase activity"/>
    <property type="evidence" value="ECO:0007669"/>
    <property type="project" value="InterPro"/>
</dbReference>
<accession>A0A9N9RN74</accession>
<organism evidence="5 6">
    <name type="scientific">Chironomus riparius</name>
    <dbReference type="NCBI Taxonomy" id="315576"/>
    <lineage>
        <taxon>Eukaryota</taxon>
        <taxon>Metazoa</taxon>
        <taxon>Ecdysozoa</taxon>
        <taxon>Arthropoda</taxon>
        <taxon>Hexapoda</taxon>
        <taxon>Insecta</taxon>
        <taxon>Pterygota</taxon>
        <taxon>Neoptera</taxon>
        <taxon>Endopterygota</taxon>
        <taxon>Diptera</taxon>
        <taxon>Nematocera</taxon>
        <taxon>Chironomoidea</taxon>
        <taxon>Chironomidae</taxon>
        <taxon>Chironominae</taxon>
        <taxon>Chironomus</taxon>
    </lineage>
</organism>
<evidence type="ECO:0000256" key="2">
    <source>
        <dbReference type="PIRSR" id="PIRSR000097-2"/>
    </source>
</evidence>
<feature type="binding site" evidence="2">
    <location>
        <position position="112"/>
    </location>
    <ligand>
        <name>substrate</name>
    </ligand>
</feature>